<dbReference type="SMART" id="SM00525">
    <property type="entry name" value="FES"/>
    <property type="match status" value="1"/>
</dbReference>
<dbReference type="EC" id="4.2.99.18" evidence="12"/>
<keyword evidence="12" id="KW-0255">Endonuclease</keyword>
<evidence type="ECO:0000256" key="1">
    <source>
        <dbReference type="ARBA" id="ARBA00001966"/>
    </source>
</evidence>
<dbReference type="RefSeq" id="WP_306984345.1">
    <property type="nucleotide sequence ID" value="NZ_JAUSUA010000005.1"/>
</dbReference>
<comment type="caution">
    <text evidence="12">The sequence shown here is derived from an EMBL/GenBank/DDBJ whole genome shotgun (WGS) entry which is preliminary data.</text>
</comment>
<evidence type="ECO:0000256" key="3">
    <source>
        <dbReference type="ARBA" id="ARBA00022485"/>
    </source>
</evidence>
<dbReference type="CDD" id="cd00056">
    <property type="entry name" value="ENDO3c"/>
    <property type="match status" value="1"/>
</dbReference>
<dbReference type="Proteomes" id="UP001225034">
    <property type="component" value="Unassembled WGS sequence"/>
</dbReference>
<keyword evidence="13" id="KW-1185">Reference proteome</keyword>
<evidence type="ECO:0000256" key="6">
    <source>
        <dbReference type="ARBA" id="ARBA00022801"/>
    </source>
</evidence>
<dbReference type="PANTHER" id="PTHR10359:SF18">
    <property type="entry name" value="ENDONUCLEASE III"/>
    <property type="match status" value="1"/>
</dbReference>
<keyword evidence="12" id="KW-0456">Lyase</keyword>
<dbReference type="SMART" id="SM00478">
    <property type="entry name" value="ENDO3c"/>
    <property type="match status" value="1"/>
</dbReference>
<evidence type="ECO:0000259" key="11">
    <source>
        <dbReference type="SMART" id="SM00478"/>
    </source>
</evidence>
<sequence>MGNKHLKKIYQILSETYPTFEESDDPWSNNGLNATPFKTLTSVALSAMTHDKRVVKACIALYERISTPQELLELNDEELRECIKPVAHYNRKTKNLKKMCSELIERHDGEVPNTREELMKLTGIGRKCTDIMMHFMFDTPSIAVDTHVHRLANRLGIVDTTDREKTADVLNEVTPNLYKIHAHEWLIQHGMKICMAKNPKCIECVISQYCQYFQEKKSS</sequence>
<organism evidence="12 13">
    <name type="scientific">Alkalicoccobacillus murimartini</name>
    <dbReference type="NCBI Taxonomy" id="171685"/>
    <lineage>
        <taxon>Bacteria</taxon>
        <taxon>Bacillati</taxon>
        <taxon>Bacillota</taxon>
        <taxon>Bacilli</taxon>
        <taxon>Bacillales</taxon>
        <taxon>Bacillaceae</taxon>
        <taxon>Alkalicoccobacillus</taxon>
    </lineage>
</organism>
<protein>
    <submittedName>
        <fullName evidence="12">Endonuclease-3</fullName>
        <ecNumber evidence="12">4.2.99.18</ecNumber>
    </submittedName>
</protein>
<dbReference type="Pfam" id="PF00633">
    <property type="entry name" value="HHH"/>
    <property type="match status" value="1"/>
</dbReference>
<keyword evidence="7" id="KW-0408">Iron</keyword>
<dbReference type="PIRSF" id="PIRSF001435">
    <property type="entry name" value="Nth"/>
    <property type="match status" value="1"/>
</dbReference>
<comment type="similarity">
    <text evidence="2">Belongs to the Nth/MutY family.</text>
</comment>
<dbReference type="PANTHER" id="PTHR10359">
    <property type="entry name" value="A/G-SPECIFIC ADENINE GLYCOSYLASE/ENDONUCLEASE III"/>
    <property type="match status" value="1"/>
</dbReference>
<evidence type="ECO:0000256" key="8">
    <source>
        <dbReference type="ARBA" id="ARBA00023014"/>
    </source>
</evidence>
<keyword evidence="5" id="KW-0227">DNA damage</keyword>
<evidence type="ECO:0000313" key="13">
    <source>
        <dbReference type="Proteomes" id="UP001225034"/>
    </source>
</evidence>
<dbReference type="InterPro" id="IPR000445">
    <property type="entry name" value="HhH_motif"/>
</dbReference>
<keyword evidence="3" id="KW-0004">4Fe-4S</keyword>
<dbReference type="PROSITE" id="PS00764">
    <property type="entry name" value="ENDONUCLEASE_III_1"/>
    <property type="match status" value="1"/>
</dbReference>
<evidence type="ECO:0000256" key="2">
    <source>
        <dbReference type="ARBA" id="ARBA00008343"/>
    </source>
</evidence>
<dbReference type="Pfam" id="PF10576">
    <property type="entry name" value="EndIII_4Fe-2S"/>
    <property type="match status" value="1"/>
</dbReference>
<gene>
    <name evidence="12" type="ORF">J2S05_003155</name>
</gene>
<keyword evidence="9" id="KW-0234">DNA repair</keyword>
<dbReference type="InterPro" id="IPR011257">
    <property type="entry name" value="DNA_glycosylase"/>
</dbReference>
<dbReference type="EMBL" id="JAUSUA010000005">
    <property type="protein sequence ID" value="MDQ0208344.1"/>
    <property type="molecule type" value="Genomic_DNA"/>
</dbReference>
<dbReference type="SUPFAM" id="SSF48150">
    <property type="entry name" value="DNA-glycosylase"/>
    <property type="match status" value="1"/>
</dbReference>
<dbReference type="InterPro" id="IPR004035">
    <property type="entry name" value="Endouclease-III_FeS-bd_BS"/>
</dbReference>
<dbReference type="GO" id="GO:0140078">
    <property type="term" value="F:class I DNA-(apurinic or apyrimidinic site) endonuclease activity"/>
    <property type="evidence" value="ECO:0007669"/>
    <property type="project" value="UniProtKB-EC"/>
</dbReference>
<keyword evidence="4" id="KW-0479">Metal-binding</keyword>
<dbReference type="Pfam" id="PF00730">
    <property type="entry name" value="HhH-GPD"/>
    <property type="match status" value="1"/>
</dbReference>
<evidence type="ECO:0000256" key="9">
    <source>
        <dbReference type="ARBA" id="ARBA00023204"/>
    </source>
</evidence>
<evidence type="ECO:0000256" key="4">
    <source>
        <dbReference type="ARBA" id="ARBA00022723"/>
    </source>
</evidence>
<accession>A0ABT9YL19</accession>
<reference evidence="12 13" key="1">
    <citation type="submission" date="2023-07" db="EMBL/GenBank/DDBJ databases">
        <title>Genomic Encyclopedia of Type Strains, Phase IV (KMG-IV): sequencing the most valuable type-strain genomes for metagenomic binning, comparative biology and taxonomic classification.</title>
        <authorList>
            <person name="Goeker M."/>
        </authorList>
    </citation>
    <scope>NUCLEOTIDE SEQUENCE [LARGE SCALE GENOMIC DNA]</scope>
    <source>
        <strain evidence="12 13">DSM 19154</strain>
    </source>
</reference>
<dbReference type="Gene3D" id="1.10.1670.10">
    <property type="entry name" value="Helix-hairpin-Helix base-excision DNA repair enzymes (C-terminal)"/>
    <property type="match status" value="1"/>
</dbReference>
<evidence type="ECO:0000256" key="10">
    <source>
        <dbReference type="ARBA" id="ARBA00023295"/>
    </source>
</evidence>
<evidence type="ECO:0000256" key="5">
    <source>
        <dbReference type="ARBA" id="ARBA00022763"/>
    </source>
</evidence>
<dbReference type="InterPro" id="IPR003651">
    <property type="entry name" value="Endonuclease3_FeS-loop_motif"/>
</dbReference>
<evidence type="ECO:0000256" key="7">
    <source>
        <dbReference type="ARBA" id="ARBA00023004"/>
    </source>
</evidence>
<keyword evidence="10" id="KW-0326">Glycosidase</keyword>
<feature type="domain" description="HhH-GPD" evidence="11">
    <location>
        <begin position="45"/>
        <end position="192"/>
    </location>
</feature>
<keyword evidence="6" id="KW-0378">Hydrolase</keyword>
<dbReference type="InterPro" id="IPR023170">
    <property type="entry name" value="HhH_base_excis_C"/>
</dbReference>
<dbReference type="InterPro" id="IPR003265">
    <property type="entry name" value="HhH-GPD_domain"/>
</dbReference>
<keyword evidence="12" id="KW-0540">Nuclease</keyword>
<name>A0ABT9YL19_9BACI</name>
<evidence type="ECO:0000313" key="12">
    <source>
        <dbReference type="EMBL" id="MDQ0208344.1"/>
    </source>
</evidence>
<keyword evidence="8" id="KW-0411">Iron-sulfur</keyword>
<proteinExistence type="inferred from homology"/>
<comment type="cofactor">
    <cofactor evidence="1">
        <name>[4Fe-4S] cluster</name>
        <dbReference type="ChEBI" id="CHEBI:49883"/>
    </cofactor>
</comment>
<dbReference type="Gene3D" id="1.10.340.30">
    <property type="entry name" value="Hypothetical protein, domain 2"/>
    <property type="match status" value="1"/>
</dbReference>